<dbReference type="Proteomes" id="UP001332192">
    <property type="component" value="Chromosome"/>
</dbReference>
<dbReference type="Gene3D" id="3.40.50.720">
    <property type="entry name" value="NAD(P)-binding Rossmann-like Domain"/>
    <property type="match status" value="1"/>
</dbReference>
<feature type="domain" description="Ketoreductase" evidence="3">
    <location>
        <begin position="17"/>
        <end position="197"/>
    </location>
</feature>
<dbReference type="SMART" id="SM00822">
    <property type="entry name" value="PKS_KR"/>
    <property type="match status" value="1"/>
</dbReference>
<dbReference type="RefSeq" id="WP_324717119.1">
    <property type="nucleotide sequence ID" value="NZ_CP141615.1"/>
</dbReference>
<dbReference type="InterPro" id="IPR036291">
    <property type="entry name" value="NAD(P)-bd_dom_sf"/>
</dbReference>
<evidence type="ECO:0000256" key="1">
    <source>
        <dbReference type="ARBA" id="ARBA00006484"/>
    </source>
</evidence>
<dbReference type="Pfam" id="PF13561">
    <property type="entry name" value="adh_short_C2"/>
    <property type="match status" value="1"/>
</dbReference>
<protein>
    <submittedName>
        <fullName evidence="4">SDR family NAD(P)-dependent oxidoreductase</fullName>
    </submittedName>
</protein>
<dbReference type="PRINTS" id="PR00080">
    <property type="entry name" value="SDRFAMILY"/>
</dbReference>
<dbReference type="EMBL" id="CP141615">
    <property type="protein sequence ID" value="WRP17849.1"/>
    <property type="molecule type" value="Genomic_DNA"/>
</dbReference>
<dbReference type="InterPro" id="IPR057326">
    <property type="entry name" value="KR_dom"/>
</dbReference>
<dbReference type="PANTHER" id="PTHR42760:SF133">
    <property type="entry name" value="3-OXOACYL-[ACYL-CARRIER-PROTEIN] REDUCTASE"/>
    <property type="match status" value="1"/>
</dbReference>
<name>A0ABZ1BYS2_9FIRM</name>
<keyword evidence="2" id="KW-0560">Oxidoreductase</keyword>
<comment type="similarity">
    <text evidence="1">Belongs to the short-chain dehydrogenases/reductases (SDR) family.</text>
</comment>
<sequence length="268" mass="28203">MGLSAGGRECPFSLDGQVVLVTGAGRGIGRAVALGAAALGAHVAVMARTAAQVREVARQAEAYGVHAVALPGDVRRRADVEVAVEAAWSSLGPIDVLVNNAGAFEAHEFLATPYEKWRGLVEDNLAGAFHCTQVVAARWVRARRAGRVVNVSSVNGSFGVGWSSAYNVAKSAIDELTRTWAVELAPYGIVVNAVAPGFIDTAMARARGESDFETEAFRRFYVGERRIPLARPGTPEEVAGAVLFFASPACRYVTGQVLAVDGGLSITY</sequence>
<dbReference type="PRINTS" id="PR00081">
    <property type="entry name" value="GDHRDH"/>
</dbReference>
<reference evidence="4 5" key="1">
    <citation type="journal article" date="2024" name="Front. Microbiol.">
        <title>Novel thermophilic genera Geochorda gen. nov. and Carboxydochorda gen. nov. from the deep terrestrial subsurface reveal the ecophysiological diversity in the class Limnochordia.</title>
        <authorList>
            <person name="Karnachuk O.V."/>
            <person name="Lukina A.P."/>
            <person name="Avakyan M.R."/>
            <person name="Kadnikov V.V."/>
            <person name="Begmatov S."/>
            <person name="Beletsky A.V."/>
            <person name="Vlasova K.G."/>
            <person name="Novikov A.A."/>
            <person name="Shcherbakova V.A."/>
            <person name="Mardanov A.V."/>
            <person name="Ravin N.V."/>
        </authorList>
    </citation>
    <scope>NUCLEOTIDE SEQUENCE [LARGE SCALE GENOMIC DNA]</scope>
    <source>
        <strain evidence="4 5">L945</strain>
    </source>
</reference>
<dbReference type="CDD" id="cd05233">
    <property type="entry name" value="SDR_c"/>
    <property type="match status" value="1"/>
</dbReference>
<keyword evidence="5" id="KW-1185">Reference proteome</keyword>
<organism evidence="4 5">
    <name type="scientific">Carboxydichorda subterranea</name>
    <dbReference type="NCBI Taxonomy" id="3109565"/>
    <lineage>
        <taxon>Bacteria</taxon>
        <taxon>Bacillati</taxon>
        <taxon>Bacillota</taxon>
        <taxon>Limnochordia</taxon>
        <taxon>Limnochordales</taxon>
        <taxon>Geochordaceae</taxon>
        <taxon>Carboxydichorda</taxon>
    </lineage>
</organism>
<dbReference type="SUPFAM" id="SSF51735">
    <property type="entry name" value="NAD(P)-binding Rossmann-fold domains"/>
    <property type="match status" value="1"/>
</dbReference>
<evidence type="ECO:0000256" key="2">
    <source>
        <dbReference type="ARBA" id="ARBA00023002"/>
    </source>
</evidence>
<dbReference type="InterPro" id="IPR020904">
    <property type="entry name" value="Sc_DH/Rdtase_CS"/>
</dbReference>
<evidence type="ECO:0000313" key="4">
    <source>
        <dbReference type="EMBL" id="WRP17849.1"/>
    </source>
</evidence>
<evidence type="ECO:0000313" key="5">
    <source>
        <dbReference type="Proteomes" id="UP001332192"/>
    </source>
</evidence>
<dbReference type="PANTHER" id="PTHR42760">
    <property type="entry name" value="SHORT-CHAIN DEHYDROGENASES/REDUCTASES FAMILY MEMBER"/>
    <property type="match status" value="1"/>
</dbReference>
<proteinExistence type="inferred from homology"/>
<gene>
    <name evidence="4" type="ORF">U7230_02220</name>
</gene>
<accession>A0ABZ1BYS2</accession>
<dbReference type="InterPro" id="IPR002347">
    <property type="entry name" value="SDR_fam"/>
</dbReference>
<dbReference type="PROSITE" id="PS00061">
    <property type="entry name" value="ADH_SHORT"/>
    <property type="match status" value="1"/>
</dbReference>
<evidence type="ECO:0000259" key="3">
    <source>
        <dbReference type="SMART" id="SM00822"/>
    </source>
</evidence>